<proteinExistence type="predicted"/>
<evidence type="ECO:0000313" key="1">
    <source>
        <dbReference type="EMBL" id="KAI3821272.1"/>
    </source>
</evidence>
<sequence>MLLLPYSTVGFWPPFLATMSHRCVVVKISFTVIRICCSIVSGDIRVPGRVPSNVSLDLTSFTLPERSSSWSCALTRSLFSRTNFGANRGSWSGCSSHEAPWKFSALMLSEGISSLVLGPLPAVPYMRC</sequence>
<dbReference type="Proteomes" id="UP001056120">
    <property type="component" value="Linkage Group LG03"/>
</dbReference>
<organism evidence="1 2">
    <name type="scientific">Smallanthus sonchifolius</name>
    <dbReference type="NCBI Taxonomy" id="185202"/>
    <lineage>
        <taxon>Eukaryota</taxon>
        <taxon>Viridiplantae</taxon>
        <taxon>Streptophyta</taxon>
        <taxon>Embryophyta</taxon>
        <taxon>Tracheophyta</taxon>
        <taxon>Spermatophyta</taxon>
        <taxon>Magnoliopsida</taxon>
        <taxon>eudicotyledons</taxon>
        <taxon>Gunneridae</taxon>
        <taxon>Pentapetalae</taxon>
        <taxon>asterids</taxon>
        <taxon>campanulids</taxon>
        <taxon>Asterales</taxon>
        <taxon>Asteraceae</taxon>
        <taxon>Asteroideae</taxon>
        <taxon>Heliantheae alliance</taxon>
        <taxon>Millerieae</taxon>
        <taxon>Smallanthus</taxon>
    </lineage>
</organism>
<evidence type="ECO:0000313" key="2">
    <source>
        <dbReference type="Proteomes" id="UP001056120"/>
    </source>
</evidence>
<gene>
    <name evidence="1" type="ORF">L1987_08836</name>
</gene>
<accession>A0ACB9JLQ4</accession>
<protein>
    <submittedName>
        <fullName evidence="1">Uncharacterized protein</fullName>
    </submittedName>
</protein>
<reference evidence="1 2" key="2">
    <citation type="journal article" date="2022" name="Mol. Ecol. Resour.">
        <title>The genomes of chicory, endive, great burdock and yacon provide insights into Asteraceae paleo-polyploidization history and plant inulin production.</title>
        <authorList>
            <person name="Fan W."/>
            <person name="Wang S."/>
            <person name="Wang H."/>
            <person name="Wang A."/>
            <person name="Jiang F."/>
            <person name="Liu H."/>
            <person name="Zhao H."/>
            <person name="Xu D."/>
            <person name="Zhang Y."/>
        </authorList>
    </citation>
    <scope>NUCLEOTIDE SEQUENCE [LARGE SCALE GENOMIC DNA]</scope>
    <source>
        <strain evidence="2">cv. Yunnan</strain>
        <tissue evidence="1">Leaves</tissue>
    </source>
</reference>
<comment type="caution">
    <text evidence="1">The sequence shown here is derived from an EMBL/GenBank/DDBJ whole genome shotgun (WGS) entry which is preliminary data.</text>
</comment>
<reference evidence="2" key="1">
    <citation type="journal article" date="2022" name="Mol. Ecol. Resour.">
        <title>The genomes of chicory, endive, great burdock and yacon provide insights into Asteraceae palaeo-polyploidization history and plant inulin production.</title>
        <authorList>
            <person name="Fan W."/>
            <person name="Wang S."/>
            <person name="Wang H."/>
            <person name="Wang A."/>
            <person name="Jiang F."/>
            <person name="Liu H."/>
            <person name="Zhao H."/>
            <person name="Xu D."/>
            <person name="Zhang Y."/>
        </authorList>
    </citation>
    <scope>NUCLEOTIDE SEQUENCE [LARGE SCALE GENOMIC DNA]</scope>
    <source>
        <strain evidence="2">cv. Yunnan</strain>
    </source>
</reference>
<keyword evidence="2" id="KW-1185">Reference proteome</keyword>
<name>A0ACB9JLQ4_9ASTR</name>
<dbReference type="EMBL" id="CM042020">
    <property type="protein sequence ID" value="KAI3821272.1"/>
    <property type="molecule type" value="Genomic_DNA"/>
</dbReference>